<feature type="domain" description="NmrA-like" evidence="1">
    <location>
        <begin position="3"/>
        <end position="245"/>
    </location>
</feature>
<dbReference type="Pfam" id="PF05368">
    <property type="entry name" value="NmrA"/>
    <property type="match status" value="1"/>
</dbReference>
<dbReference type="Gene3D" id="3.40.50.720">
    <property type="entry name" value="NAD(P)-binding Rossmann-like Domain"/>
    <property type="match status" value="1"/>
</dbReference>
<dbReference type="SUPFAM" id="SSF51735">
    <property type="entry name" value="NAD(P)-binding Rossmann-fold domains"/>
    <property type="match status" value="1"/>
</dbReference>
<dbReference type="OrthoDB" id="109735at2"/>
<dbReference type="CDD" id="cd05269">
    <property type="entry name" value="TMR_SDR_a"/>
    <property type="match status" value="1"/>
</dbReference>
<dbReference type="InterPro" id="IPR051604">
    <property type="entry name" value="Ergot_Alk_Oxidoreductase"/>
</dbReference>
<name>A0A0H1REQ3_9HYPH</name>
<sequence length="279" mass="29334">MAGKILVLGATGNVGKPLIAELVAKGEPVKAASRSGNPVSGAEGVKFDFADQATYAPALEGVDRAYVLAPTGTLDIPGTLLPFLKLAIERKVKIVLQSVFGVDADDSIPYRQVELFLERSGTPYVILRPNWFTDNFQIFWLEGIKHGVIAVPAGQGKSSFIDVRDIASSAAAALTSNKFDGQAFNLTGPEALSYGDAAAVLSKASGRSIAYKASSDAEFVTMLVNAGVPNAYAEFLASIFHPVREGWTAAVSNAVQTLTGKAPRSVEAYAQEHAAIFAA</sequence>
<proteinExistence type="predicted"/>
<dbReference type="PANTHER" id="PTHR43162">
    <property type="match status" value="1"/>
</dbReference>
<evidence type="ECO:0000259" key="1">
    <source>
        <dbReference type="Pfam" id="PF05368"/>
    </source>
</evidence>
<dbReference type="PANTHER" id="PTHR43162:SF1">
    <property type="entry name" value="PRESTALK A DIFFERENTIATION PROTEIN A"/>
    <property type="match status" value="1"/>
</dbReference>
<gene>
    <name evidence="2" type="ORF">AA309_07485</name>
</gene>
<dbReference type="EMBL" id="LCYG01000018">
    <property type="protein sequence ID" value="KLK93685.1"/>
    <property type="molecule type" value="Genomic_DNA"/>
</dbReference>
<dbReference type="PATRIC" id="fig|1225564.3.peg.2030"/>
<reference evidence="2 3" key="1">
    <citation type="submission" date="2015-05" db="EMBL/GenBank/DDBJ databases">
        <title>Draft genome sequence of Microvirga vignae strain BR3299, a novel nitrogen fixing bacteria isolated from Brazil semi-aired region.</title>
        <authorList>
            <person name="Zilli J.E."/>
            <person name="Passos S.R."/>
            <person name="Leite J."/>
            <person name="Baldani J.I."/>
            <person name="Xavier G.R."/>
            <person name="Rumjaneck N.G."/>
            <person name="Simoes-Araujo J.L."/>
        </authorList>
    </citation>
    <scope>NUCLEOTIDE SEQUENCE [LARGE SCALE GENOMIC DNA]</scope>
    <source>
        <strain evidence="2 3">BR3299</strain>
    </source>
</reference>
<organism evidence="2 3">
    <name type="scientific">Microvirga vignae</name>
    <dbReference type="NCBI Taxonomy" id="1225564"/>
    <lineage>
        <taxon>Bacteria</taxon>
        <taxon>Pseudomonadati</taxon>
        <taxon>Pseudomonadota</taxon>
        <taxon>Alphaproteobacteria</taxon>
        <taxon>Hyphomicrobiales</taxon>
        <taxon>Methylobacteriaceae</taxon>
        <taxon>Microvirga</taxon>
    </lineage>
</organism>
<dbReference type="InterPro" id="IPR008030">
    <property type="entry name" value="NmrA-like"/>
</dbReference>
<keyword evidence="3" id="KW-1185">Reference proteome</keyword>
<dbReference type="InterPro" id="IPR036291">
    <property type="entry name" value="NAD(P)-bd_dom_sf"/>
</dbReference>
<dbReference type="Gene3D" id="3.90.25.10">
    <property type="entry name" value="UDP-galactose 4-epimerase, domain 1"/>
    <property type="match status" value="1"/>
</dbReference>
<protein>
    <submittedName>
        <fullName evidence="2">NmrA family protein</fullName>
    </submittedName>
</protein>
<evidence type="ECO:0000313" key="3">
    <source>
        <dbReference type="Proteomes" id="UP000035489"/>
    </source>
</evidence>
<accession>A0A0H1REQ3</accession>
<dbReference type="AlphaFoldDB" id="A0A0H1REQ3"/>
<dbReference type="STRING" id="1225564.AA309_07485"/>
<evidence type="ECO:0000313" key="2">
    <source>
        <dbReference type="EMBL" id="KLK93685.1"/>
    </source>
</evidence>
<dbReference type="Proteomes" id="UP000035489">
    <property type="component" value="Unassembled WGS sequence"/>
</dbReference>
<dbReference type="RefSeq" id="WP_047188387.1">
    <property type="nucleotide sequence ID" value="NZ_LCYG01000018.1"/>
</dbReference>
<comment type="caution">
    <text evidence="2">The sequence shown here is derived from an EMBL/GenBank/DDBJ whole genome shotgun (WGS) entry which is preliminary data.</text>
</comment>